<dbReference type="RefSeq" id="WP_152609005.1">
    <property type="nucleotide sequence ID" value="NZ_CAXKXZ010000012.1"/>
</dbReference>
<organism evidence="1 2">
    <name type="scientific">Serratia symbiotica</name>
    <dbReference type="NCBI Taxonomy" id="138074"/>
    <lineage>
        <taxon>Bacteria</taxon>
        <taxon>Pseudomonadati</taxon>
        <taxon>Pseudomonadota</taxon>
        <taxon>Gammaproteobacteria</taxon>
        <taxon>Enterobacterales</taxon>
        <taxon>Yersiniaceae</taxon>
        <taxon>Serratia</taxon>
    </lineage>
</organism>
<name>A0A7D5SGS6_9GAMM</name>
<gene>
    <name evidence="1" type="ORF">SYMBAF_13770</name>
</gene>
<dbReference type="AlphaFoldDB" id="A0A7D5SGS6"/>
<dbReference type="EMBL" id="CP050855">
    <property type="protein sequence ID" value="QLH63792.1"/>
    <property type="molecule type" value="Genomic_DNA"/>
</dbReference>
<reference evidence="1 2" key="1">
    <citation type="journal article" date="2014" name="Genome Announc.">
        <title>Whole-Genome Sequence of Serratia symbiotica Strain CWBI-2.3T, a Free-Living Symbiont of the Black Bean Aphid Aphis fabae.</title>
        <authorList>
            <person name="Foray V."/>
            <person name="Grigorescu A.S."/>
            <person name="Sabri A."/>
            <person name="Haubruge E."/>
            <person name="Lognay G."/>
            <person name="Francis F."/>
            <person name="Fauconnier M.L."/>
            <person name="Hance T."/>
            <person name="Thonart P."/>
        </authorList>
    </citation>
    <scope>NUCLEOTIDE SEQUENCE [LARGE SCALE GENOMIC DNA]</scope>
    <source>
        <strain evidence="1">CWBI-2.3</strain>
    </source>
</reference>
<protein>
    <submittedName>
        <fullName evidence="1">Uncharacterized protein</fullName>
    </submittedName>
</protein>
<evidence type="ECO:0000313" key="2">
    <source>
        <dbReference type="Proteomes" id="UP000042738"/>
    </source>
</evidence>
<dbReference type="Proteomes" id="UP000042738">
    <property type="component" value="Chromosome"/>
</dbReference>
<dbReference type="GeneID" id="93737553"/>
<accession>A0A7D5SGS6</accession>
<sequence length="59" mass="6941">MLIGLTAWLSWRGWHQDKRRDDRLSRWLSPGWLRVTCSLSWLAVLTGGYLLNQQQMPVS</sequence>
<evidence type="ECO:0000313" key="1">
    <source>
        <dbReference type="EMBL" id="QLH63792.1"/>
    </source>
</evidence>
<proteinExistence type="predicted"/>